<dbReference type="AlphaFoldDB" id="A0A6C0LUE5"/>
<accession>A0A6C0LUE5</accession>
<keyword evidence="1" id="KW-1133">Transmembrane helix</keyword>
<feature type="transmembrane region" description="Helical" evidence="1">
    <location>
        <begin position="6"/>
        <end position="29"/>
    </location>
</feature>
<protein>
    <submittedName>
        <fullName evidence="2">Uncharacterized protein</fullName>
    </submittedName>
</protein>
<name>A0A6C0LUE5_9ZZZZ</name>
<keyword evidence="1" id="KW-0812">Transmembrane</keyword>
<organism evidence="2">
    <name type="scientific">viral metagenome</name>
    <dbReference type="NCBI Taxonomy" id="1070528"/>
    <lineage>
        <taxon>unclassified sequences</taxon>
        <taxon>metagenomes</taxon>
        <taxon>organismal metagenomes</taxon>
    </lineage>
</organism>
<feature type="transmembrane region" description="Helical" evidence="1">
    <location>
        <begin position="124"/>
        <end position="141"/>
    </location>
</feature>
<proteinExistence type="predicted"/>
<reference evidence="2" key="1">
    <citation type="journal article" date="2020" name="Nature">
        <title>Giant virus diversity and host interactions through global metagenomics.</title>
        <authorList>
            <person name="Schulz F."/>
            <person name="Roux S."/>
            <person name="Paez-Espino D."/>
            <person name="Jungbluth S."/>
            <person name="Walsh D.A."/>
            <person name="Denef V.J."/>
            <person name="McMahon K.D."/>
            <person name="Konstantinidis K.T."/>
            <person name="Eloe-Fadrosh E.A."/>
            <person name="Kyrpides N.C."/>
            <person name="Woyke T."/>
        </authorList>
    </citation>
    <scope>NUCLEOTIDE SEQUENCE</scope>
    <source>
        <strain evidence="2">GVMAG-S-1016704-142</strain>
    </source>
</reference>
<evidence type="ECO:0000256" key="1">
    <source>
        <dbReference type="SAM" id="Phobius"/>
    </source>
</evidence>
<dbReference type="EMBL" id="MN740566">
    <property type="protein sequence ID" value="QHU34043.1"/>
    <property type="molecule type" value="Genomic_DNA"/>
</dbReference>
<evidence type="ECO:0000313" key="2">
    <source>
        <dbReference type="EMBL" id="QHU34043.1"/>
    </source>
</evidence>
<keyword evidence="1" id="KW-0472">Membrane</keyword>
<feature type="transmembrane region" description="Helical" evidence="1">
    <location>
        <begin position="91"/>
        <end position="112"/>
    </location>
</feature>
<sequence>MNTHQLSQIILNITIFSVFIGFFFFTYAASVEKDIVKDQSSYIATDIATDLRVFLPSSVRMSIIDNLKVPDDMTEKDATVKEANNKLMKEAMIALSILLVVGILSTMVVAYIGGIGIHIVKDSFVILIFVAVTEIVFLNLITRQYRVSDPNYVKKEMLLSLKKAFPPVVSQ</sequence>